<comment type="caution">
    <text evidence="2">The sequence shown here is derived from an EMBL/GenBank/DDBJ whole genome shotgun (WGS) entry which is preliminary data.</text>
</comment>
<name>A0A812VS65_SYMPI</name>
<protein>
    <submittedName>
        <fullName evidence="2">Uncharacterized protein</fullName>
    </submittedName>
</protein>
<reference evidence="2" key="1">
    <citation type="submission" date="2021-02" db="EMBL/GenBank/DDBJ databases">
        <authorList>
            <person name="Dougan E. K."/>
            <person name="Rhodes N."/>
            <person name="Thang M."/>
            <person name="Chan C."/>
        </authorList>
    </citation>
    <scope>NUCLEOTIDE SEQUENCE</scope>
</reference>
<gene>
    <name evidence="2" type="ORF">SPIL2461_LOCUS17309</name>
</gene>
<feature type="compositionally biased region" description="Basic and acidic residues" evidence="1">
    <location>
        <begin position="92"/>
        <end position="105"/>
    </location>
</feature>
<feature type="non-terminal residue" evidence="2">
    <location>
        <position position="124"/>
    </location>
</feature>
<proteinExistence type="predicted"/>
<dbReference type="Proteomes" id="UP000649617">
    <property type="component" value="Unassembled WGS sequence"/>
</dbReference>
<dbReference type="EMBL" id="CAJNIZ010043090">
    <property type="protein sequence ID" value="CAE7649444.1"/>
    <property type="molecule type" value="Genomic_DNA"/>
</dbReference>
<sequence>SKLTYADFLRRLCKKAEENGCSEAARSRVSFSFRPAPVAQTYAKFNRARRVLPPIEGSIVVDDDADCTSEKEDKVQLELPKPAPKASSESAKPAKEQKAARKELEPEYKAPTAAVVLLRKYFSQ</sequence>
<dbReference type="AlphaFoldDB" id="A0A812VS65"/>
<organism evidence="2 3">
    <name type="scientific">Symbiodinium pilosum</name>
    <name type="common">Dinoflagellate</name>
    <dbReference type="NCBI Taxonomy" id="2952"/>
    <lineage>
        <taxon>Eukaryota</taxon>
        <taxon>Sar</taxon>
        <taxon>Alveolata</taxon>
        <taxon>Dinophyceae</taxon>
        <taxon>Suessiales</taxon>
        <taxon>Symbiodiniaceae</taxon>
        <taxon>Symbiodinium</taxon>
    </lineage>
</organism>
<feature type="non-terminal residue" evidence="2">
    <location>
        <position position="1"/>
    </location>
</feature>
<evidence type="ECO:0000256" key="1">
    <source>
        <dbReference type="SAM" id="MobiDB-lite"/>
    </source>
</evidence>
<evidence type="ECO:0000313" key="3">
    <source>
        <dbReference type="Proteomes" id="UP000649617"/>
    </source>
</evidence>
<evidence type="ECO:0000313" key="2">
    <source>
        <dbReference type="EMBL" id="CAE7649444.1"/>
    </source>
</evidence>
<dbReference type="OrthoDB" id="10655339at2759"/>
<feature type="region of interest" description="Disordered" evidence="1">
    <location>
        <begin position="63"/>
        <end position="105"/>
    </location>
</feature>
<accession>A0A812VS65</accession>
<keyword evidence="3" id="KW-1185">Reference proteome</keyword>